<keyword evidence="1" id="KW-0812">Transmembrane</keyword>
<reference evidence="2 3" key="1">
    <citation type="submission" date="2019-04" db="EMBL/GenBank/DDBJ databases">
        <title>Three New Species of Nocardioides, Nocardioides euryhalodurans sp. nov., Nocardioides seonyuensis sp. nov. and Nocardioides eburneoflavus sp. nov. Isolated from Soil.</title>
        <authorList>
            <person name="Roh S.G."/>
            <person name="Lee C."/>
            <person name="Kim M.-K."/>
            <person name="Kim S.B."/>
        </authorList>
    </citation>
    <scope>NUCLEOTIDE SEQUENCE [LARGE SCALE GENOMIC DNA]</scope>
    <source>
        <strain evidence="2 3">MMS17-SY213</strain>
    </source>
</reference>
<evidence type="ECO:0000313" key="3">
    <source>
        <dbReference type="Proteomes" id="UP000297496"/>
    </source>
</evidence>
<name>A0A4Z1BPK9_9ACTN</name>
<keyword evidence="1" id="KW-0472">Membrane</keyword>
<protein>
    <recommendedName>
        <fullName evidence="4">DUF4282 domain-containing protein</fullName>
    </recommendedName>
</protein>
<keyword evidence="3" id="KW-1185">Reference proteome</keyword>
<evidence type="ECO:0000256" key="1">
    <source>
        <dbReference type="SAM" id="Phobius"/>
    </source>
</evidence>
<sequence>MAKSGGAVSTGAATRLVHTIGLIRWVALGLIALGVLSGTAFGAAMGDFQLAGALSLAIWLYGAVAALVVYVFFGWLQQTLLMLIGIAKNTASDNLLTRF</sequence>
<gene>
    <name evidence="2" type="ORF">EXE59_04520</name>
</gene>
<proteinExistence type="predicted"/>
<accession>A0A4Z1BPK9</accession>
<dbReference type="OrthoDB" id="3788610at2"/>
<dbReference type="EMBL" id="SRRO01000001">
    <property type="protein sequence ID" value="TGN63291.1"/>
    <property type="molecule type" value="Genomic_DNA"/>
</dbReference>
<dbReference type="Proteomes" id="UP000297496">
    <property type="component" value="Unassembled WGS sequence"/>
</dbReference>
<organism evidence="2 3">
    <name type="scientific">Nocardioides eburneiflavus</name>
    <dbReference type="NCBI Taxonomy" id="2518372"/>
    <lineage>
        <taxon>Bacteria</taxon>
        <taxon>Bacillati</taxon>
        <taxon>Actinomycetota</taxon>
        <taxon>Actinomycetes</taxon>
        <taxon>Propionibacteriales</taxon>
        <taxon>Nocardioidaceae</taxon>
        <taxon>Nocardioides</taxon>
    </lineage>
</organism>
<evidence type="ECO:0008006" key="4">
    <source>
        <dbReference type="Google" id="ProtNLM"/>
    </source>
</evidence>
<evidence type="ECO:0000313" key="2">
    <source>
        <dbReference type="EMBL" id="TGN63291.1"/>
    </source>
</evidence>
<dbReference type="AlphaFoldDB" id="A0A4Z1BPK9"/>
<feature type="transmembrane region" description="Helical" evidence="1">
    <location>
        <begin position="25"/>
        <end position="44"/>
    </location>
</feature>
<feature type="transmembrane region" description="Helical" evidence="1">
    <location>
        <begin position="50"/>
        <end position="73"/>
    </location>
</feature>
<keyword evidence="1" id="KW-1133">Transmembrane helix</keyword>
<comment type="caution">
    <text evidence="2">The sequence shown here is derived from an EMBL/GenBank/DDBJ whole genome shotgun (WGS) entry which is preliminary data.</text>
</comment>
<dbReference type="RefSeq" id="WP_135837829.1">
    <property type="nucleotide sequence ID" value="NZ_SRRO01000001.1"/>
</dbReference>